<proteinExistence type="predicted"/>
<feature type="signal peptide" evidence="2">
    <location>
        <begin position="1"/>
        <end position="21"/>
    </location>
</feature>
<dbReference type="Gramene" id="KCW50462">
    <property type="protein sequence ID" value="KCW50462"/>
    <property type="gene ID" value="EUGRSUZ_J00198"/>
</dbReference>
<organism evidence="3">
    <name type="scientific">Eucalyptus grandis</name>
    <name type="common">Flooded gum</name>
    <dbReference type="NCBI Taxonomy" id="71139"/>
    <lineage>
        <taxon>Eukaryota</taxon>
        <taxon>Viridiplantae</taxon>
        <taxon>Streptophyta</taxon>
        <taxon>Embryophyta</taxon>
        <taxon>Tracheophyta</taxon>
        <taxon>Spermatophyta</taxon>
        <taxon>Magnoliopsida</taxon>
        <taxon>eudicotyledons</taxon>
        <taxon>Gunneridae</taxon>
        <taxon>Pentapetalae</taxon>
        <taxon>rosids</taxon>
        <taxon>malvids</taxon>
        <taxon>Myrtales</taxon>
        <taxon>Myrtaceae</taxon>
        <taxon>Myrtoideae</taxon>
        <taxon>Eucalypteae</taxon>
        <taxon>Eucalyptus</taxon>
    </lineage>
</organism>
<protein>
    <recommendedName>
        <fullName evidence="4">Secreted protein</fullName>
    </recommendedName>
</protein>
<evidence type="ECO:0000313" key="3">
    <source>
        <dbReference type="EMBL" id="KCW50462.1"/>
    </source>
</evidence>
<evidence type="ECO:0000256" key="1">
    <source>
        <dbReference type="SAM" id="MobiDB-lite"/>
    </source>
</evidence>
<evidence type="ECO:0008006" key="4">
    <source>
        <dbReference type="Google" id="ProtNLM"/>
    </source>
</evidence>
<name>A0A059A8R3_EUCGR</name>
<dbReference type="EMBL" id="KK198762">
    <property type="protein sequence ID" value="KCW50462.1"/>
    <property type="molecule type" value="Genomic_DNA"/>
</dbReference>
<feature type="chain" id="PRO_5001567629" description="Secreted protein" evidence="2">
    <location>
        <begin position="22"/>
        <end position="79"/>
    </location>
</feature>
<evidence type="ECO:0000256" key="2">
    <source>
        <dbReference type="SAM" id="SignalP"/>
    </source>
</evidence>
<reference evidence="3" key="1">
    <citation type="submission" date="2013-07" db="EMBL/GenBank/DDBJ databases">
        <title>The genome of Eucalyptus grandis.</title>
        <authorList>
            <person name="Schmutz J."/>
            <person name="Hayes R."/>
            <person name="Myburg A."/>
            <person name="Tuskan G."/>
            <person name="Grattapaglia D."/>
            <person name="Rokhsar D.S."/>
        </authorList>
    </citation>
    <scope>NUCLEOTIDE SEQUENCE</scope>
    <source>
        <tissue evidence="3">Leaf extractions</tissue>
    </source>
</reference>
<keyword evidence="2" id="KW-0732">Signal</keyword>
<gene>
    <name evidence="3" type="ORF">EUGRSUZ_J00198</name>
</gene>
<sequence>MTSRMGIYMVVILLSIRTNEIAPTSRCTKLQLFKVVLMLVQKLTSSNQRIAKNFKFQRPSSRNSSPPWGLISYSLNPPS</sequence>
<feature type="region of interest" description="Disordered" evidence="1">
    <location>
        <begin position="57"/>
        <end position="79"/>
    </location>
</feature>
<dbReference type="InParanoid" id="A0A059A8R3"/>
<accession>A0A059A8R3</accession>
<dbReference type="AlphaFoldDB" id="A0A059A8R3"/>